<dbReference type="Pfam" id="PF06299">
    <property type="entry name" value="DUF1045"/>
    <property type="match status" value="1"/>
</dbReference>
<dbReference type="Proteomes" id="UP000191897">
    <property type="component" value="Unassembled WGS sequence"/>
</dbReference>
<name>A0A1S7PL26_AGRTU</name>
<dbReference type="PIRSF" id="PIRSF033328">
    <property type="entry name" value="Phest_Mll4975"/>
    <property type="match status" value="1"/>
</dbReference>
<evidence type="ECO:0000313" key="2">
    <source>
        <dbReference type="Proteomes" id="UP000191897"/>
    </source>
</evidence>
<evidence type="ECO:0008006" key="3">
    <source>
        <dbReference type="Google" id="ProtNLM"/>
    </source>
</evidence>
<dbReference type="InterPro" id="IPR009389">
    <property type="entry name" value="DUF1045"/>
</dbReference>
<protein>
    <recommendedName>
        <fullName evidence="3">Phosphonate metabolism protein</fullName>
    </recommendedName>
</protein>
<proteinExistence type="predicted"/>
<evidence type="ECO:0000313" key="1">
    <source>
        <dbReference type="EMBL" id="CUX23078.1"/>
    </source>
</evidence>
<dbReference type="NCBIfam" id="TIGR03223">
    <property type="entry name" value="Phn_opern_protn"/>
    <property type="match status" value="1"/>
</dbReference>
<organism evidence="1 2">
    <name type="scientific">Agrobacterium tumefaciens str. Kerr 14</name>
    <dbReference type="NCBI Taxonomy" id="1183424"/>
    <lineage>
        <taxon>Bacteria</taxon>
        <taxon>Pseudomonadati</taxon>
        <taxon>Pseudomonadota</taxon>
        <taxon>Alphaproteobacteria</taxon>
        <taxon>Hyphomicrobiales</taxon>
        <taxon>Rhizobiaceae</taxon>
        <taxon>Rhizobium/Agrobacterium group</taxon>
        <taxon>Agrobacterium</taxon>
        <taxon>Agrobacterium tumefaciens complex</taxon>
    </lineage>
</organism>
<sequence>MLAVRYAIYFSPAKDHPLTEAASRWLGRNAFSGTLHDDHDDYAEMTEEPRRYGFHATLKAPFELAEKYSEAELLSAFEDFAARQSAFEIPRVVVGALGPFYALVPDRTYQPLQDFAAEIVDHFDRFRAPLSETDIARRRPQMLTESQRQNLSLWGYPHVMDDFRFHMTLTGRIDETEQPAMHEVLSARFSEFVDKPLTISGLALFIEETRGAPFTVHSWHPLGQPPKKDANP</sequence>
<dbReference type="RefSeq" id="WP_161973972.1">
    <property type="nucleotide sequence ID" value="NZ_LT009730.1"/>
</dbReference>
<accession>A0A1S7PL26</accession>
<reference evidence="1 2" key="1">
    <citation type="submission" date="2016-01" db="EMBL/GenBank/DDBJ databases">
        <authorList>
            <person name="Oliw E.H."/>
        </authorList>
    </citation>
    <scope>NUCLEOTIDE SEQUENCE [LARGE SCALE GENOMIC DNA]</scope>
    <source>
        <strain evidence="1 2">Kerr 14</strain>
    </source>
</reference>
<gene>
    <name evidence="1" type="ORF">AGR4C_Cc20007</name>
</gene>
<dbReference type="EMBL" id="FBWC01000011">
    <property type="protein sequence ID" value="CUX23078.1"/>
    <property type="molecule type" value="Genomic_DNA"/>
</dbReference>
<dbReference type="Gene3D" id="3.90.1140.10">
    <property type="entry name" value="Cyclic phosphodiesterase"/>
    <property type="match status" value="1"/>
</dbReference>
<dbReference type="GeneID" id="97365738"/>
<dbReference type="AlphaFoldDB" id="A0A1S7PL26"/>